<dbReference type="NCBIfam" id="TIGR00377">
    <property type="entry name" value="ant_ant_sig"/>
    <property type="match status" value="1"/>
</dbReference>
<dbReference type="PROSITE" id="PS50801">
    <property type="entry name" value="STAS"/>
    <property type="match status" value="1"/>
</dbReference>
<feature type="region of interest" description="Disordered" evidence="3">
    <location>
        <begin position="1"/>
        <end position="24"/>
    </location>
</feature>
<feature type="domain" description="STAS" evidence="4">
    <location>
        <begin position="51"/>
        <end position="125"/>
    </location>
</feature>
<dbReference type="Proteomes" id="UP000181951">
    <property type="component" value="Unassembled WGS sequence"/>
</dbReference>
<accession>A0A1H8UPR6</accession>
<dbReference type="GO" id="GO:0043856">
    <property type="term" value="F:anti-sigma factor antagonist activity"/>
    <property type="evidence" value="ECO:0007669"/>
    <property type="project" value="InterPro"/>
</dbReference>
<evidence type="ECO:0000313" key="5">
    <source>
        <dbReference type="EMBL" id="SEP04578.1"/>
    </source>
</evidence>
<evidence type="ECO:0000259" key="4">
    <source>
        <dbReference type="PROSITE" id="PS50801"/>
    </source>
</evidence>
<dbReference type="Gene3D" id="3.30.750.24">
    <property type="entry name" value="STAS domain"/>
    <property type="match status" value="1"/>
</dbReference>
<dbReference type="STRING" id="310780.SAMN05216267_10792"/>
<gene>
    <name evidence="5" type="ORF">SAMN05216267_10792</name>
</gene>
<evidence type="ECO:0000256" key="1">
    <source>
        <dbReference type="ARBA" id="ARBA00009013"/>
    </source>
</evidence>
<dbReference type="InterPro" id="IPR002645">
    <property type="entry name" value="STAS_dom"/>
</dbReference>
<dbReference type="InterPro" id="IPR003658">
    <property type="entry name" value="Anti-sigma_ant"/>
</dbReference>
<dbReference type="PANTHER" id="PTHR33495">
    <property type="entry name" value="ANTI-SIGMA FACTOR ANTAGONIST TM_1081-RELATED-RELATED"/>
    <property type="match status" value="1"/>
</dbReference>
<evidence type="ECO:0000256" key="3">
    <source>
        <dbReference type="SAM" id="MobiDB-lite"/>
    </source>
</evidence>
<dbReference type="AlphaFoldDB" id="A0A1H8UPR6"/>
<dbReference type="InterPro" id="IPR036513">
    <property type="entry name" value="STAS_dom_sf"/>
</dbReference>
<dbReference type="CDD" id="cd07043">
    <property type="entry name" value="STAS_anti-anti-sigma_factors"/>
    <property type="match status" value="1"/>
</dbReference>
<keyword evidence="6" id="KW-1185">Reference proteome</keyword>
<dbReference type="Pfam" id="PF13466">
    <property type="entry name" value="STAS_2"/>
    <property type="match status" value="1"/>
</dbReference>
<proteinExistence type="inferred from homology"/>
<evidence type="ECO:0000256" key="2">
    <source>
        <dbReference type="RuleBase" id="RU003749"/>
    </source>
</evidence>
<dbReference type="InterPro" id="IPR058548">
    <property type="entry name" value="MlaB-like_STAS"/>
</dbReference>
<reference evidence="5 6" key="1">
    <citation type="submission" date="2016-10" db="EMBL/GenBank/DDBJ databases">
        <authorList>
            <person name="de Groot N.N."/>
        </authorList>
    </citation>
    <scope>NUCLEOTIDE SEQUENCE [LARGE SCALE GENOMIC DNA]</scope>
    <source>
        <strain evidence="5 6">CGMCC 4.2026</strain>
    </source>
</reference>
<dbReference type="SUPFAM" id="SSF52091">
    <property type="entry name" value="SpoIIaa-like"/>
    <property type="match status" value="1"/>
</dbReference>
<sequence>MLCNRPLHGDRQRRGAPSLGDLPSRHTVFAKNGRGNAVDIRYARLEVVVFGDIDMHTAPGLEAALRACVDAGSRDVEVDLDRVSFMDSSIVNLLIRTSAYVTQQQGRLNVRCTERAGRRIFQLTGTQQLLDVRETAAGRGFSLRADRCFYDCVAASLRPGAGHLSSLDPTGSAAP</sequence>
<name>A0A1H8UPR6_9ACTN</name>
<dbReference type="PANTHER" id="PTHR33495:SF2">
    <property type="entry name" value="ANTI-SIGMA FACTOR ANTAGONIST TM_1081-RELATED"/>
    <property type="match status" value="1"/>
</dbReference>
<evidence type="ECO:0000313" key="6">
    <source>
        <dbReference type="Proteomes" id="UP000181951"/>
    </source>
</evidence>
<dbReference type="EMBL" id="FODD01000079">
    <property type="protein sequence ID" value="SEP04578.1"/>
    <property type="molecule type" value="Genomic_DNA"/>
</dbReference>
<comment type="similarity">
    <text evidence="1 2">Belongs to the anti-sigma-factor antagonist family.</text>
</comment>
<protein>
    <recommendedName>
        <fullName evidence="2">Anti-sigma factor antagonist</fullName>
    </recommendedName>
</protein>
<organism evidence="5 6">
    <name type="scientific">Actinacidiphila rubida</name>
    <dbReference type="NCBI Taxonomy" id="310780"/>
    <lineage>
        <taxon>Bacteria</taxon>
        <taxon>Bacillati</taxon>
        <taxon>Actinomycetota</taxon>
        <taxon>Actinomycetes</taxon>
        <taxon>Kitasatosporales</taxon>
        <taxon>Streptomycetaceae</taxon>
        <taxon>Actinacidiphila</taxon>
    </lineage>
</organism>